<keyword evidence="2" id="KW-0238">DNA-binding</keyword>
<dbReference type="AlphaFoldDB" id="A0A397F1N0"/>
<feature type="compositionally biased region" description="Low complexity" evidence="5">
    <location>
        <begin position="261"/>
        <end position="277"/>
    </location>
</feature>
<evidence type="ECO:0000256" key="2">
    <source>
        <dbReference type="ARBA" id="ARBA00023125"/>
    </source>
</evidence>
<feature type="region of interest" description="Disordered" evidence="5">
    <location>
        <begin position="261"/>
        <end position="371"/>
    </location>
</feature>
<evidence type="ECO:0000313" key="7">
    <source>
        <dbReference type="EMBL" id="RHZ07601.1"/>
    </source>
</evidence>
<accession>A0A397F1N0</accession>
<keyword evidence="3" id="KW-0539">Nucleus</keyword>
<sequence length="390" mass="43627">MISPPTGAGPRSKKRDVGVPKFLRSLFEMLETEDTQIISWTLDGSSVQVLDRHTLENRILPKYFKHSKFTSFQRQLNYFGFKKNTKFRSHMYTFTHPCFRQNRKDLLAKITRHYGHDDDGANGGNGGSGDEDSMDKFLNGEGGGLRGDDPPFSLDPMLHLNSQDLDTLMCLMDPDTPSHESPSILPEAIPLRIQVPSPSSKPLQRFIAIPDTPPCMSYSNEQPSRHTSTLPPLPPMPVSPPSNLCFSPFSSLPSYSSALPHASRIDTTTPSTTASQPPCRPTWQHDLPHSYSHRPMHQEHNQPPLHRRRLPASSPSSSAPAQKPHASFDSADPTNHRHTSSQEQPRRDPQHHHMQRHQAAKYSSSSASTLAHLPPPEEYGVLYEAASMFL</sequence>
<proteinExistence type="inferred from homology"/>
<reference evidence="7 8" key="1">
    <citation type="submission" date="2018-08" db="EMBL/GenBank/DDBJ databases">
        <title>Aphanomyces genome sequencing and annotation.</title>
        <authorList>
            <person name="Minardi D."/>
            <person name="Oidtmann B."/>
            <person name="Van Der Giezen M."/>
            <person name="Studholme D.J."/>
        </authorList>
    </citation>
    <scope>NUCLEOTIDE SEQUENCE [LARGE SCALE GENOMIC DNA]</scope>
    <source>
        <strain evidence="7 8">197901</strain>
    </source>
</reference>
<dbReference type="InterPro" id="IPR036388">
    <property type="entry name" value="WH-like_DNA-bd_sf"/>
</dbReference>
<feature type="domain" description="HSF-type DNA-binding" evidence="6">
    <location>
        <begin position="18"/>
        <end position="113"/>
    </location>
</feature>
<feature type="compositionally biased region" description="Low complexity" evidence="5">
    <location>
        <begin position="311"/>
        <end position="327"/>
    </location>
</feature>
<feature type="compositionally biased region" description="Basic residues" evidence="5">
    <location>
        <begin position="349"/>
        <end position="359"/>
    </location>
</feature>
<dbReference type="InterPro" id="IPR036390">
    <property type="entry name" value="WH_DNA-bd_sf"/>
</dbReference>
<dbReference type="PANTHER" id="PTHR10015:SF427">
    <property type="entry name" value="HEAT SHOCK FACTOR PROTEIN"/>
    <property type="match status" value="1"/>
</dbReference>
<comment type="similarity">
    <text evidence="4">Belongs to the HSF family.</text>
</comment>
<dbReference type="Proteomes" id="UP000266196">
    <property type="component" value="Unassembled WGS sequence"/>
</dbReference>
<dbReference type="InterPro" id="IPR000232">
    <property type="entry name" value="HSF_DNA-bd"/>
</dbReference>
<comment type="subcellular location">
    <subcellularLocation>
        <location evidence="1">Nucleus</location>
    </subcellularLocation>
</comment>
<evidence type="ECO:0000256" key="4">
    <source>
        <dbReference type="RuleBase" id="RU004020"/>
    </source>
</evidence>
<evidence type="ECO:0000256" key="3">
    <source>
        <dbReference type="ARBA" id="ARBA00023242"/>
    </source>
</evidence>
<dbReference type="PRINTS" id="PR00056">
    <property type="entry name" value="HSFDOMAIN"/>
</dbReference>
<dbReference type="GO" id="GO:0043565">
    <property type="term" value="F:sequence-specific DNA binding"/>
    <property type="evidence" value="ECO:0007669"/>
    <property type="project" value="InterPro"/>
</dbReference>
<dbReference type="SMART" id="SM00415">
    <property type="entry name" value="HSF"/>
    <property type="match status" value="1"/>
</dbReference>
<dbReference type="GO" id="GO:0005634">
    <property type="term" value="C:nucleus"/>
    <property type="evidence" value="ECO:0007669"/>
    <property type="project" value="UniProtKB-SubCell"/>
</dbReference>
<evidence type="ECO:0000256" key="1">
    <source>
        <dbReference type="ARBA" id="ARBA00004123"/>
    </source>
</evidence>
<feature type="region of interest" description="Disordered" evidence="5">
    <location>
        <begin position="114"/>
        <end position="150"/>
    </location>
</feature>
<dbReference type="SUPFAM" id="SSF46785">
    <property type="entry name" value="Winged helix' DNA-binding domain"/>
    <property type="match status" value="1"/>
</dbReference>
<protein>
    <recommendedName>
        <fullName evidence="6">HSF-type DNA-binding domain-containing protein</fullName>
    </recommendedName>
</protein>
<dbReference type="PANTHER" id="PTHR10015">
    <property type="entry name" value="HEAT SHOCK TRANSCRIPTION FACTOR"/>
    <property type="match status" value="1"/>
</dbReference>
<comment type="caution">
    <text evidence="7">The sequence shown here is derived from an EMBL/GenBank/DDBJ whole genome shotgun (WGS) entry which is preliminary data.</text>
</comment>
<dbReference type="Pfam" id="PF00447">
    <property type="entry name" value="HSF_DNA-bind"/>
    <property type="match status" value="1"/>
</dbReference>
<evidence type="ECO:0000313" key="8">
    <source>
        <dbReference type="Proteomes" id="UP000266196"/>
    </source>
</evidence>
<feature type="compositionally biased region" description="Polar residues" evidence="5">
    <location>
        <begin position="217"/>
        <end position="227"/>
    </location>
</feature>
<dbReference type="EMBL" id="QUTE01012283">
    <property type="protein sequence ID" value="RHZ07601.1"/>
    <property type="molecule type" value="Genomic_DNA"/>
</dbReference>
<feature type="region of interest" description="Disordered" evidence="5">
    <location>
        <begin position="214"/>
        <end position="236"/>
    </location>
</feature>
<dbReference type="FunFam" id="1.10.10.10:FF:000286">
    <property type="entry name" value="Heat shock transcription factor"/>
    <property type="match status" value="1"/>
</dbReference>
<dbReference type="Gene3D" id="1.10.10.10">
    <property type="entry name" value="Winged helix-like DNA-binding domain superfamily/Winged helix DNA-binding domain"/>
    <property type="match status" value="1"/>
</dbReference>
<evidence type="ECO:0000256" key="5">
    <source>
        <dbReference type="SAM" id="MobiDB-lite"/>
    </source>
</evidence>
<gene>
    <name evidence="7" type="ORF">DYB31_006680</name>
</gene>
<evidence type="ECO:0000259" key="6">
    <source>
        <dbReference type="SMART" id="SM00415"/>
    </source>
</evidence>
<dbReference type="GO" id="GO:0003700">
    <property type="term" value="F:DNA-binding transcription factor activity"/>
    <property type="evidence" value="ECO:0007669"/>
    <property type="project" value="InterPro"/>
</dbReference>
<name>A0A397F1N0_APHAT</name>
<organism evidence="7 8">
    <name type="scientific">Aphanomyces astaci</name>
    <name type="common">Crayfish plague agent</name>
    <dbReference type="NCBI Taxonomy" id="112090"/>
    <lineage>
        <taxon>Eukaryota</taxon>
        <taxon>Sar</taxon>
        <taxon>Stramenopiles</taxon>
        <taxon>Oomycota</taxon>
        <taxon>Saprolegniomycetes</taxon>
        <taxon>Saprolegniales</taxon>
        <taxon>Verrucalvaceae</taxon>
        <taxon>Aphanomyces</taxon>
    </lineage>
</organism>